<dbReference type="InterPro" id="IPR029068">
    <property type="entry name" value="Glyas_Bleomycin-R_OHBP_Dase"/>
</dbReference>
<evidence type="ECO:0000259" key="1">
    <source>
        <dbReference type="Pfam" id="PF06983"/>
    </source>
</evidence>
<dbReference type="CDD" id="cd06588">
    <property type="entry name" value="PhnB_like"/>
    <property type="match status" value="1"/>
</dbReference>
<keyword evidence="3" id="KW-1185">Reference proteome</keyword>
<feature type="domain" description="PhnB-like" evidence="1">
    <location>
        <begin position="3"/>
        <end position="116"/>
    </location>
</feature>
<dbReference type="InterPro" id="IPR028973">
    <property type="entry name" value="PhnB-like"/>
</dbReference>
<dbReference type="EMBL" id="QXED01000003">
    <property type="protein sequence ID" value="RIV23771.1"/>
    <property type="molecule type" value="Genomic_DNA"/>
</dbReference>
<accession>A0A418MBL9</accession>
<dbReference type="InterPro" id="IPR009725">
    <property type="entry name" value="3_dmu_93_MTrfase"/>
</dbReference>
<reference evidence="2 3" key="1">
    <citation type="submission" date="2018-08" db="EMBL/GenBank/DDBJ databases">
        <title>Fibrisoma montanum sp. nov., isolated from Danxia mountain soil.</title>
        <authorList>
            <person name="Huang Y."/>
        </authorList>
    </citation>
    <scope>NUCLEOTIDE SEQUENCE [LARGE SCALE GENOMIC DNA]</scope>
    <source>
        <strain evidence="2 3">HYT19</strain>
    </source>
</reference>
<dbReference type="Gene3D" id="3.10.180.10">
    <property type="entry name" value="2,3-Dihydroxybiphenyl 1,2-Dioxygenase, domain 1"/>
    <property type="match status" value="1"/>
</dbReference>
<organism evidence="2 3">
    <name type="scientific">Fibrisoma montanum</name>
    <dbReference type="NCBI Taxonomy" id="2305895"/>
    <lineage>
        <taxon>Bacteria</taxon>
        <taxon>Pseudomonadati</taxon>
        <taxon>Bacteroidota</taxon>
        <taxon>Cytophagia</taxon>
        <taxon>Cytophagales</taxon>
        <taxon>Spirosomataceae</taxon>
        <taxon>Fibrisoma</taxon>
    </lineage>
</organism>
<dbReference type="SUPFAM" id="SSF54593">
    <property type="entry name" value="Glyoxalase/Bleomycin resistance protein/Dihydroxybiphenyl dioxygenase"/>
    <property type="match status" value="1"/>
</dbReference>
<dbReference type="Pfam" id="PF06983">
    <property type="entry name" value="3-dmu-9_3-mt"/>
    <property type="match status" value="1"/>
</dbReference>
<proteinExistence type="predicted"/>
<dbReference type="AlphaFoldDB" id="A0A418MBL9"/>
<dbReference type="RefSeq" id="WP_119667987.1">
    <property type="nucleotide sequence ID" value="NZ_QXED01000003.1"/>
</dbReference>
<sequence length="158" mass="17172">MQTITTFLTFNDQAEEAATLYTAIFPNSTITNVTRYGDGGPGPAGSVQSVIFQLAGQTFIALNGGSHFKFAEGISLFVNCATQDEVDFYWEKLSEGGTEGPCGWLNDRFGVSWQVVPSKLGQFLQDEDPEKAKRAMAAMMTMKKIDIQAIEEAVAEAV</sequence>
<evidence type="ECO:0000313" key="2">
    <source>
        <dbReference type="EMBL" id="RIV23771.1"/>
    </source>
</evidence>
<comment type="caution">
    <text evidence="2">The sequence shown here is derived from an EMBL/GenBank/DDBJ whole genome shotgun (WGS) entry which is preliminary data.</text>
</comment>
<dbReference type="PIRSF" id="PIRSF021700">
    <property type="entry name" value="3_dmu_93_MTrfase"/>
    <property type="match status" value="1"/>
</dbReference>
<gene>
    <name evidence="2" type="ORF">DYU11_12420</name>
</gene>
<protein>
    <submittedName>
        <fullName evidence="2">VOC family protein</fullName>
    </submittedName>
</protein>
<dbReference type="PANTHER" id="PTHR33990">
    <property type="entry name" value="PROTEIN YJDN-RELATED"/>
    <property type="match status" value="1"/>
</dbReference>
<dbReference type="OrthoDB" id="9806473at2"/>
<dbReference type="Proteomes" id="UP000283523">
    <property type="component" value="Unassembled WGS sequence"/>
</dbReference>
<name>A0A418MBL9_9BACT</name>
<evidence type="ECO:0000313" key="3">
    <source>
        <dbReference type="Proteomes" id="UP000283523"/>
    </source>
</evidence>